<evidence type="ECO:0000313" key="3">
    <source>
        <dbReference type="Proteomes" id="UP000295705"/>
    </source>
</evidence>
<evidence type="ECO:0000313" key="2">
    <source>
        <dbReference type="EMBL" id="TDQ64925.1"/>
    </source>
</evidence>
<comment type="caution">
    <text evidence="2">The sequence shown here is derived from an EMBL/GenBank/DDBJ whole genome shotgun (WGS) entry which is preliminary data.</text>
</comment>
<keyword evidence="1" id="KW-0472">Membrane</keyword>
<feature type="transmembrane region" description="Helical" evidence="1">
    <location>
        <begin position="164"/>
        <end position="186"/>
    </location>
</feature>
<keyword evidence="3" id="KW-1185">Reference proteome</keyword>
<feature type="transmembrane region" description="Helical" evidence="1">
    <location>
        <begin position="21"/>
        <end position="41"/>
    </location>
</feature>
<reference evidence="2 3" key="1">
    <citation type="submission" date="2019-03" db="EMBL/GenBank/DDBJ databases">
        <title>Genomic Encyclopedia of Type Strains, Phase IV (KMG-IV): sequencing the most valuable type-strain genomes for metagenomic binning, comparative biology and taxonomic classification.</title>
        <authorList>
            <person name="Goeker M."/>
        </authorList>
    </citation>
    <scope>NUCLEOTIDE SEQUENCE [LARGE SCALE GENOMIC DNA]</scope>
    <source>
        <strain evidence="2 3">DSM 45775</strain>
    </source>
</reference>
<accession>A0A4R6VWQ1</accession>
<feature type="transmembrane region" description="Helical" evidence="1">
    <location>
        <begin position="78"/>
        <end position="101"/>
    </location>
</feature>
<proteinExistence type="predicted"/>
<dbReference type="EMBL" id="SNYO01000001">
    <property type="protein sequence ID" value="TDQ64925.1"/>
    <property type="molecule type" value="Genomic_DNA"/>
</dbReference>
<feature type="transmembrane region" description="Helical" evidence="1">
    <location>
        <begin position="107"/>
        <end position="128"/>
    </location>
</feature>
<organism evidence="2 3">
    <name type="scientific">Actinomycetospora succinea</name>
    <dbReference type="NCBI Taxonomy" id="663603"/>
    <lineage>
        <taxon>Bacteria</taxon>
        <taxon>Bacillati</taxon>
        <taxon>Actinomycetota</taxon>
        <taxon>Actinomycetes</taxon>
        <taxon>Pseudonocardiales</taxon>
        <taxon>Pseudonocardiaceae</taxon>
        <taxon>Actinomycetospora</taxon>
    </lineage>
</organism>
<evidence type="ECO:0000256" key="1">
    <source>
        <dbReference type="SAM" id="Phobius"/>
    </source>
</evidence>
<sequence>MSDLHTAEHAAPRTSALRRGVAWLATFLGFPLGGLVAELAGPVDGPVPALLGGLVTGAVLGAVQALGLRVGRAPVPVLAWVVATGAGLAVGLLLGAGAVGYGVGLPALAIQVAVCGAVVGLAQAAILWRRLGALAAAWPPVLAVAWALGWTVTTLVGVDVERGYTVFGSSGALLVAVLTLVLPLVLGRRAEMS</sequence>
<dbReference type="Proteomes" id="UP000295705">
    <property type="component" value="Unassembled WGS sequence"/>
</dbReference>
<keyword evidence="1" id="KW-1133">Transmembrane helix</keyword>
<keyword evidence="1" id="KW-0812">Transmembrane</keyword>
<feature type="transmembrane region" description="Helical" evidence="1">
    <location>
        <begin position="135"/>
        <end position="158"/>
    </location>
</feature>
<feature type="transmembrane region" description="Helical" evidence="1">
    <location>
        <begin position="47"/>
        <end position="66"/>
    </location>
</feature>
<name>A0A4R6VWQ1_9PSEU</name>
<protein>
    <submittedName>
        <fullName evidence="2">Uncharacterized protein</fullName>
    </submittedName>
</protein>
<dbReference type="RefSeq" id="WP_166659663.1">
    <property type="nucleotide sequence ID" value="NZ_BAABHR010000071.1"/>
</dbReference>
<gene>
    <name evidence="2" type="ORF">EV188_101174</name>
</gene>
<dbReference type="AlphaFoldDB" id="A0A4R6VWQ1"/>